<protein>
    <submittedName>
        <fullName evidence="2">YueI family protein</fullName>
    </submittedName>
</protein>
<accession>A0ABV7A3N6</accession>
<keyword evidence="3" id="KW-1185">Reference proteome</keyword>
<dbReference type="RefSeq" id="WP_390303229.1">
    <property type="nucleotide sequence ID" value="NZ_JBHRRZ010000006.1"/>
</dbReference>
<evidence type="ECO:0000313" key="2">
    <source>
        <dbReference type="EMBL" id="MFC2947489.1"/>
    </source>
</evidence>
<dbReference type="Gene3D" id="3.30.1330.30">
    <property type="match status" value="1"/>
</dbReference>
<dbReference type="InterPro" id="IPR012543">
    <property type="entry name" value="DUF1694"/>
</dbReference>
<dbReference type="PIRSF" id="PIRSF034303">
    <property type="entry name" value="DUF1694"/>
    <property type="match status" value="1"/>
</dbReference>
<dbReference type="Proteomes" id="UP001595387">
    <property type="component" value="Unassembled WGS sequence"/>
</dbReference>
<feature type="region of interest" description="Disordered" evidence="1">
    <location>
        <begin position="122"/>
        <end position="146"/>
    </location>
</feature>
<evidence type="ECO:0000256" key="1">
    <source>
        <dbReference type="SAM" id="MobiDB-lite"/>
    </source>
</evidence>
<organism evidence="2 3">
    <name type="scientific">Virgibacillus sediminis</name>
    <dbReference type="NCBI Taxonomy" id="202260"/>
    <lineage>
        <taxon>Bacteria</taxon>
        <taxon>Bacillati</taxon>
        <taxon>Bacillota</taxon>
        <taxon>Bacilli</taxon>
        <taxon>Bacillales</taxon>
        <taxon>Bacillaceae</taxon>
        <taxon>Virgibacillus</taxon>
    </lineage>
</organism>
<name>A0ABV7A3N6_9BACI</name>
<dbReference type="InterPro" id="IPR029064">
    <property type="entry name" value="Ribosomal_eL30-like_sf"/>
</dbReference>
<dbReference type="SUPFAM" id="SSF160515">
    <property type="entry name" value="YueI-like"/>
    <property type="match status" value="1"/>
</dbReference>
<dbReference type="EMBL" id="JBHRRZ010000006">
    <property type="protein sequence ID" value="MFC2947489.1"/>
    <property type="molecule type" value="Genomic_DNA"/>
</dbReference>
<evidence type="ECO:0000313" key="3">
    <source>
        <dbReference type="Proteomes" id="UP001595387"/>
    </source>
</evidence>
<dbReference type="Pfam" id="PF07997">
    <property type="entry name" value="DUF1694"/>
    <property type="match status" value="1"/>
</dbReference>
<reference evidence="3" key="1">
    <citation type="journal article" date="2019" name="Int. J. Syst. Evol. Microbiol.">
        <title>The Global Catalogue of Microorganisms (GCM) 10K type strain sequencing project: providing services to taxonomists for standard genome sequencing and annotation.</title>
        <authorList>
            <consortium name="The Broad Institute Genomics Platform"/>
            <consortium name="The Broad Institute Genome Sequencing Center for Infectious Disease"/>
            <person name="Wu L."/>
            <person name="Ma J."/>
        </authorList>
    </citation>
    <scope>NUCLEOTIDE SEQUENCE [LARGE SCALE GENOMIC DNA]</scope>
    <source>
        <strain evidence="3">KCTC 13193</strain>
    </source>
</reference>
<feature type="compositionally biased region" description="Basic and acidic residues" evidence="1">
    <location>
        <begin position="122"/>
        <end position="135"/>
    </location>
</feature>
<sequence length="146" mass="16825">MTNKNVDDYLTEGMYGVRLPKDEERKKFLGTLRERIVLALNKGQIMSDSGLRALEEEMKSHPDASLLINGHVSHRFLKEEKELAKKYNIPYTTITDEENDTDIGAVLTYDYAIDKENIFMEEKTAADSDDKKEESSSLLSKLKKWF</sequence>
<proteinExistence type="predicted"/>
<comment type="caution">
    <text evidence="2">The sequence shown here is derived from an EMBL/GenBank/DDBJ whole genome shotgun (WGS) entry which is preliminary data.</text>
</comment>
<gene>
    <name evidence="2" type="ORF">ACFODW_03825</name>
</gene>